<keyword evidence="2" id="KW-1185">Reference proteome</keyword>
<organism evidence="1 2">
    <name type="scientific">Pistacia integerrima</name>
    <dbReference type="NCBI Taxonomy" id="434235"/>
    <lineage>
        <taxon>Eukaryota</taxon>
        <taxon>Viridiplantae</taxon>
        <taxon>Streptophyta</taxon>
        <taxon>Embryophyta</taxon>
        <taxon>Tracheophyta</taxon>
        <taxon>Spermatophyta</taxon>
        <taxon>Magnoliopsida</taxon>
        <taxon>eudicotyledons</taxon>
        <taxon>Gunneridae</taxon>
        <taxon>Pentapetalae</taxon>
        <taxon>rosids</taxon>
        <taxon>malvids</taxon>
        <taxon>Sapindales</taxon>
        <taxon>Anacardiaceae</taxon>
        <taxon>Pistacia</taxon>
    </lineage>
</organism>
<protein>
    <submittedName>
        <fullName evidence="1">Uncharacterized protein</fullName>
    </submittedName>
</protein>
<evidence type="ECO:0000313" key="2">
    <source>
        <dbReference type="Proteomes" id="UP001163603"/>
    </source>
</evidence>
<gene>
    <name evidence="1" type="ORF">Pint_03348</name>
</gene>
<evidence type="ECO:0000313" key="1">
    <source>
        <dbReference type="EMBL" id="KAJ0053041.1"/>
    </source>
</evidence>
<name>A0ACC0ZJT7_9ROSI</name>
<accession>A0ACC0ZJT7</accession>
<comment type="caution">
    <text evidence="1">The sequence shown here is derived from an EMBL/GenBank/DDBJ whole genome shotgun (WGS) entry which is preliminary data.</text>
</comment>
<reference evidence="2" key="1">
    <citation type="journal article" date="2023" name="G3 (Bethesda)">
        <title>Genome assembly and association tests identify interacting loci associated with vigor, precocity, and sex in interspecific pistachio rootstocks.</title>
        <authorList>
            <person name="Palmer W."/>
            <person name="Jacygrad E."/>
            <person name="Sagayaradj S."/>
            <person name="Cavanaugh K."/>
            <person name="Han R."/>
            <person name="Bertier L."/>
            <person name="Beede B."/>
            <person name="Kafkas S."/>
            <person name="Golino D."/>
            <person name="Preece J."/>
            <person name="Michelmore R."/>
        </authorList>
    </citation>
    <scope>NUCLEOTIDE SEQUENCE [LARGE SCALE GENOMIC DNA]</scope>
</reference>
<sequence length="136" mass="15948">MGKTSKLVKMQTEKPKTIVVRRSRANCRTSSARMPETTTKLKVYKPTCEELKDDDNSHYSPHGVLSNLLVQRIKEIEKRNQNKSNTNFDTMNQFFRIIFIFLFPKEGNYKQKRFSKPLLLFGNRSNSLSIRNSYHS</sequence>
<dbReference type="Proteomes" id="UP001163603">
    <property type="component" value="Chromosome 1"/>
</dbReference>
<dbReference type="EMBL" id="CM047736">
    <property type="protein sequence ID" value="KAJ0053041.1"/>
    <property type="molecule type" value="Genomic_DNA"/>
</dbReference>
<proteinExistence type="predicted"/>